<sequence>MPESAAQLPAIGGGGKIAPQNNNCARQFSVLISNSGEEYVCAESDNLLKGMEHLSRRGIPVGCRGGGCGVCKIRIAKGRVRSLKMSRQRVTHEEEAEGVVLACRAFPQSDIELGVLGKMSRSFDLHRFMARPPQGRVESLAAAQPCRSPTIREES</sequence>
<name>A0ABW1ATP9_9RHOO</name>
<dbReference type="RefSeq" id="WP_332460882.1">
    <property type="nucleotide sequence ID" value="NZ_JBHSOG010000049.1"/>
</dbReference>
<dbReference type="Gene3D" id="3.10.20.30">
    <property type="match status" value="1"/>
</dbReference>
<dbReference type="InterPro" id="IPR001041">
    <property type="entry name" value="2Fe-2S_ferredoxin-type"/>
</dbReference>
<dbReference type="PROSITE" id="PS00197">
    <property type="entry name" value="2FE2S_FER_1"/>
    <property type="match status" value="1"/>
</dbReference>
<dbReference type="EMBL" id="JBHSOG010000049">
    <property type="protein sequence ID" value="MFC5770366.1"/>
    <property type="molecule type" value="Genomic_DNA"/>
</dbReference>
<dbReference type="Proteomes" id="UP001595974">
    <property type="component" value="Unassembled WGS sequence"/>
</dbReference>
<dbReference type="InterPro" id="IPR006058">
    <property type="entry name" value="2Fe2S_fd_BS"/>
</dbReference>
<dbReference type="Pfam" id="PF00111">
    <property type="entry name" value="Fer2"/>
    <property type="match status" value="1"/>
</dbReference>
<dbReference type="SUPFAM" id="SSF54292">
    <property type="entry name" value="2Fe-2S ferredoxin-like"/>
    <property type="match status" value="1"/>
</dbReference>
<evidence type="ECO:0000313" key="2">
    <source>
        <dbReference type="EMBL" id="MFC5770366.1"/>
    </source>
</evidence>
<evidence type="ECO:0000313" key="3">
    <source>
        <dbReference type="Proteomes" id="UP001595974"/>
    </source>
</evidence>
<dbReference type="InterPro" id="IPR036010">
    <property type="entry name" value="2Fe-2S_ferredoxin-like_sf"/>
</dbReference>
<comment type="caution">
    <text evidence="2">The sequence shown here is derived from an EMBL/GenBank/DDBJ whole genome shotgun (WGS) entry which is preliminary data.</text>
</comment>
<dbReference type="PROSITE" id="PS51085">
    <property type="entry name" value="2FE2S_FER_2"/>
    <property type="match status" value="1"/>
</dbReference>
<dbReference type="InterPro" id="IPR012675">
    <property type="entry name" value="Beta-grasp_dom_sf"/>
</dbReference>
<evidence type="ECO:0000259" key="1">
    <source>
        <dbReference type="PROSITE" id="PS51085"/>
    </source>
</evidence>
<reference evidence="3" key="1">
    <citation type="journal article" date="2019" name="Int. J. Syst. Evol. Microbiol.">
        <title>The Global Catalogue of Microorganisms (GCM) 10K type strain sequencing project: providing services to taxonomists for standard genome sequencing and annotation.</title>
        <authorList>
            <consortium name="The Broad Institute Genomics Platform"/>
            <consortium name="The Broad Institute Genome Sequencing Center for Infectious Disease"/>
            <person name="Wu L."/>
            <person name="Ma J."/>
        </authorList>
    </citation>
    <scope>NUCLEOTIDE SEQUENCE [LARGE SCALE GENOMIC DNA]</scope>
    <source>
        <strain evidence="3">SHR3</strain>
    </source>
</reference>
<organism evidence="2 3">
    <name type="scientific">Thauera sinica</name>
    <dbReference type="NCBI Taxonomy" id="2665146"/>
    <lineage>
        <taxon>Bacteria</taxon>
        <taxon>Pseudomonadati</taxon>
        <taxon>Pseudomonadota</taxon>
        <taxon>Betaproteobacteria</taxon>
        <taxon>Rhodocyclales</taxon>
        <taxon>Zoogloeaceae</taxon>
        <taxon>Thauera</taxon>
    </lineage>
</organism>
<accession>A0ABW1ATP9</accession>
<keyword evidence="3" id="KW-1185">Reference proteome</keyword>
<protein>
    <submittedName>
        <fullName evidence="2">2Fe-2S iron-sulfur cluster-binding protein</fullName>
    </submittedName>
</protein>
<feature type="domain" description="2Fe-2S ferredoxin-type" evidence="1">
    <location>
        <begin position="26"/>
        <end position="119"/>
    </location>
</feature>
<gene>
    <name evidence="2" type="ORF">ACFPTN_13365</name>
</gene>
<proteinExistence type="predicted"/>